<protein>
    <submittedName>
        <fullName evidence="1">Uncharacterized protein</fullName>
    </submittedName>
</protein>
<accession>A0A8S9YVW2</accession>
<gene>
    <name evidence="1" type="ORF">EG68_07848</name>
</gene>
<name>A0A8S9YVW2_9TREM</name>
<evidence type="ECO:0000313" key="1">
    <source>
        <dbReference type="EMBL" id="KAF7255047.1"/>
    </source>
</evidence>
<evidence type="ECO:0000313" key="2">
    <source>
        <dbReference type="Proteomes" id="UP000822476"/>
    </source>
</evidence>
<reference evidence="1" key="1">
    <citation type="submission" date="2019-07" db="EMBL/GenBank/DDBJ databases">
        <title>Annotation for the trematode Paragonimus miyazaki's.</title>
        <authorList>
            <person name="Choi Y.-J."/>
        </authorList>
    </citation>
    <scope>NUCLEOTIDE SEQUENCE</scope>
    <source>
        <strain evidence="1">Japan</strain>
    </source>
</reference>
<dbReference type="AlphaFoldDB" id="A0A8S9YVW2"/>
<keyword evidence="2" id="KW-1185">Reference proteome</keyword>
<organism evidence="1 2">
    <name type="scientific">Paragonimus skrjabini miyazakii</name>
    <dbReference type="NCBI Taxonomy" id="59628"/>
    <lineage>
        <taxon>Eukaryota</taxon>
        <taxon>Metazoa</taxon>
        <taxon>Spiralia</taxon>
        <taxon>Lophotrochozoa</taxon>
        <taxon>Platyhelminthes</taxon>
        <taxon>Trematoda</taxon>
        <taxon>Digenea</taxon>
        <taxon>Plagiorchiida</taxon>
        <taxon>Troglotremata</taxon>
        <taxon>Troglotrematidae</taxon>
        <taxon>Paragonimus</taxon>
    </lineage>
</organism>
<sequence length="145" mass="16381">MKVFQEIHEHYSVRPETYGEARAHVSEAIMDSNGVASDATVPMTYRPKCFIDTPPEENSAALAEYHIIDVNLPPNHQLINTSSPVISPRLIQPIVLRPHSVLTEQRLFSPIHIPSLLSHNPSLRRLHVRHRHSAMTSIINNCCPQ</sequence>
<comment type="caution">
    <text evidence="1">The sequence shown here is derived from an EMBL/GenBank/DDBJ whole genome shotgun (WGS) entry which is preliminary data.</text>
</comment>
<dbReference type="EMBL" id="JTDE01004377">
    <property type="protein sequence ID" value="KAF7255047.1"/>
    <property type="molecule type" value="Genomic_DNA"/>
</dbReference>
<dbReference type="Proteomes" id="UP000822476">
    <property type="component" value="Unassembled WGS sequence"/>
</dbReference>
<proteinExistence type="predicted"/>